<dbReference type="AlphaFoldDB" id="A0A4Y6Q279"/>
<sequence length="981" mass="110333">MNCAYCGYFNEEPTEICGRCGADIPEPSCGQCGVDVDWGDALCEQCEKLTRSADKTPCPSCSAFNTVSAEYCTTCGTPMAVITRVMTLSRAKDREPLETWRVYGIETSMVGRDDEMARLEGWLEEATEESSVRVVGLTGSTGLGKSRLVAEFNRTLDKSFSEAVFVQAASRDESGGPYSMFGRLLKNRFYIGEKDHPDSARRKLLEAVDAIVADDDEAERIGHLVGHLIGMQFEDSPYVPDIRDSEGAYQLDQRSFDAVLDLLAADAAQNPLVIALEDLQYATTQSGALIDYLTKNLVEHPVLFVLSWNPDEVFMEDVLDEMPIDELIELKPLSDREVRDFVRDTLHKADEIPEALVEKIVDAAHGNPLSVEEMLRILISQGVIDTREQTWRVGAERIDEVDLPTTVEATVRARLATLADDERRVLEMAACIGDAFWSELVRCLYRMHVDHEEHLQEFWSDDEIDGRVDELIESLERKDMVRRRDDTLIAPYEELYFKHRIERVAVYEDIPAQDKQRYHRMIAQWLEREASDDGEVRLAEMVARHFDEARCLEHAAGHYLHAAHRAARHYANRKAVKLYTKGLAYLSDADIDLKLEAFHDLGSVYDLLGEYDQSLAYFREMLRYSWLVDDIAKGGAAYNKIGRAYRSMGEYDEALEAFEKALVLFRDADDTRGVASTLDDIGQIKWVRGHYDAALKYYSAGLQLRRELGDERSVALSLNHIGTVRLARGELKEAMVYYREALELRKEIGDRQGVADSFNNLAALCLERGENAKAIALFREALQRGRSIGYRSLEMVVLNNLGETYLKDEELEAAQACLDEAMEVAEESGDKRVLFDVLRNLAALAVENGERKLALERIDEALALADQLDSTALHGIGKHSLAEIHARYVDHPTHGDEAKDKAPACFDEAIDVLEDVGNESQLARCLSSYGEYLAGRGDASDARQKLERARDIFTRLEMPKQREAVDLKLDGLKGAGEPEPA</sequence>
<keyword evidence="3" id="KW-0802">TPR repeat</keyword>
<feature type="repeat" description="TPR" evidence="3">
    <location>
        <begin position="795"/>
        <end position="828"/>
    </location>
</feature>
<accession>A0A4Y6Q279</accession>
<dbReference type="SUPFAM" id="SSF48452">
    <property type="entry name" value="TPR-like"/>
    <property type="match status" value="4"/>
</dbReference>
<evidence type="ECO:0000259" key="4">
    <source>
        <dbReference type="Pfam" id="PF13191"/>
    </source>
</evidence>
<dbReference type="GO" id="GO:0005737">
    <property type="term" value="C:cytoplasm"/>
    <property type="evidence" value="ECO:0007669"/>
    <property type="project" value="TreeGrafter"/>
</dbReference>
<dbReference type="SUPFAM" id="SSF52540">
    <property type="entry name" value="P-loop containing nucleoside triphosphate hydrolases"/>
    <property type="match status" value="1"/>
</dbReference>
<dbReference type="Pfam" id="PF13424">
    <property type="entry name" value="TPR_12"/>
    <property type="match status" value="3"/>
</dbReference>
<evidence type="ECO:0000313" key="5">
    <source>
        <dbReference type="EMBL" id="QDG54579.1"/>
    </source>
</evidence>
<accession>A0A5B8YD83</accession>
<dbReference type="RefSeq" id="WP_141201023.1">
    <property type="nucleotide sequence ID" value="NZ_CP041186.1"/>
</dbReference>
<dbReference type="PANTHER" id="PTHR16305">
    <property type="entry name" value="TESTICULAR SOLUBLE ADENYLYL CYCLASE"/>
    <property type="match status" value="1"/>
</dbReference>
<dbReference type="GO" id="GO:0005524">
    <property type="term" value="F:ATP binding"/>
    <property type="evidence" value="ECO:0007669"/>
    <property type="project" value="UniProtKB-KW"/>
</dbReference>
<dbReference type="Pfam" id="PF13181">
    <property type="entry name" value="TPR_8"/>
    <property type="match status" value="1"/>
</dbReference>
<feature type="repeat" description="TPR" evidence="3">
    <location>
        <begin position="635"/>
        <end position="668"/>
    </location>
</feature>
<dbReference type="SMART" id="SM00028">
    <property type="entry name" value="TPR"/>
    <property type="match status" value="7"/>
</dbReference>
<dbReference type="Proteomes" id="UP000315995">
    <property type="component" value="Chromosome"/>
</dbReference>
<proteinExistence type="predicted"/>
<dbReference type="InterPro" id="IPR027417">
    <property type="entry name" value="P-loop_NTPase"/>
</dbReference>
<dbReference type="InterPro" id="IPR019734">
    <property type="entry name" value="TPR_rpt"/>
</dbReference>
<dbReference type="Gene3D" id="3.40.50.300">
    <property type="entry name" value="P-loop containing nucleotide triphosphate hydrolases"/>
    <property type="match status" value="1"/>
</dbReference>
<name>A0A4Y6Q279_PERCE</name>
<evidence type="ECO:0000313" key="6">
    <source>
        <dbReference type="Proteomes" id="UP000315995"/>
    </source>
</evidence>
<dbReference type="PANTHER" id="PTHR16305:SF28">
    <property type="entry name" value="GUANYLATE CYCLASE DOMAIN-CONTAINING PROTEIN"/>
    <property type="match status" value="1"/>
</dbReference>
<keyword evidence="6" id="KW-1185">Reference proteome</keyword>
<protein>
    <submittedName>
        <fullName evidence="5">Tetratricopeptide repeat protein</fullName>
    </submittedName>
</protein>
<feature type="repeat" description="TPR" evidence="3">
    <location>
        <begin position="715"/>
        <end position="748"/>
    </location>
</feature>
<keyword evidence="1" id="KW-0547">Nucleotide-binding</keyword>
<evidence type="ECO:0000256" key="2">
    <source>
        <dbReference type="ARBA" id="ARBA00022840"/>
    </source>
</evidence>
<dbReference type="Pfam" id="PF13191">
    <property type="entry name" value="AAA_16"/>
    <property type="match status" value="1"/>
</dbReference>
<gene>
    <name evidence="5" type="ORF">FIV42_28690</name>
</gene>
<reference evidence="5 6" key="1">
    <citation type="submission" date="2019-06" db="EMBL/GenBank/DDBJ databases">
        <title>Persicimonas caeni gen. nov., sp. nov., a predatory bacterium isolated from solar saltern.</title>
        <authorList>
            <person name="Wang S."/>
        </authorList>
    </citation>
    <scope>NUCLEOTIDE SEQUENCE [LARGE SCALE GENOMIC DNA]</scope>
    <source>
        <strain evidence="5 6">YN101</strain>
    </source>
</reference>
<evidence type="ECO:0000256" key="3">
    <source>
        <dbReference type="PROSITE-ProRule" id="PRU00339"/>
    </source>
</evidence>
<dbReference type="Gene3D" id="1.25.40.10">
    <property type="entry name" value="Tetratricopeptide repeat domain"/>
    <property type="match status" value="3"/>
</dbReference>
<keyword evidence="2" id="KW-0067">ATP-binding</keyword>
<evidence type="ECO:0000256" key="1">
    <source>
        <dbReference type="ARBA" id="ARBA00022741"/>
    </source>
</evidence>
<dbReference type="PROSITE" id="PS50293">
    <property type="entry name" value="TPR_REGION"/>
    <property type="match status" value="1"/>
</dbReference>
<dbReference type="GO" id="GO:0004016">
    <property type="term" value="F:adenylate cyclase activity"/>
    <property type="evidence" value="ECO:0007669"/>
    <property type="project" value="TreeGrafter"/>
</dbReference>
<feature type="domain" description="Orc1-like AAA ATPase" evidence="4">
    <location>
        <begin position="110"/>
        <end position="305"/>
    </location>
</feature>
<feature type="repeat" description="TPR" evidence="3">
    <location>
        <begin position="595"/>
        <end position="628"/>
    </location>
</feature>
<dbReference type="OrthoDB" id="5477035at2"/>
<dbReference type="EMBL" id="CP041186">
    <property type="protein sequence ID" value="QDG54579.1"/>
    <property type="molecule type" value="Genomic_DNA"/>
</dbReference>
<dbReference type="InterPro" id="IPR041664">
    <property type="entry name" value="AAA_16"/>
</dbReference>
<dbReference type="InterPro" id="IPR011990">
    <property type="entry name" value="TPR-like_helical_dom_sf"/>
</dbReference>
<organism evidence="5 6">
    <name type="scientific">Persicimonas caeni</name>
    <dbReference type="NCBI Taxonomy" id="2292766"/>
    <lineage>
        <taxon>Bacteria</taxon>
        <taxon>Deltaproteobacteria</taxon>
        <taxon>Bradymonadales</taxon>
        <taxon>Bradymonadaceae</taxon>
        <taxon>Persicimonas</taxon>
    </lineage>
</organism>
<dbReference type="PROSITE" id="PS50005">
    <property type="entry name" value="TPR"/>
    <property type="match status" value="4"/>
</dbReference>